<evidence type="ECO:0000256" key="1">
    <source>
        <dbReference type="SAM" id="Phobius"/>
    </source>
</evidence>
<protein>
    <submittedName>
        <fullName evidence="2">Uncharacterized protein</fullName>
    </submittedName>
</protein>
<keyword evidence="1" id="KW-1133">Transmembrane helix</keyword>
<dbReference type="AlphaFoldDB" id="A0A1G9Z9N4"/>
<proteinExistence type="predicted"/>
<keyword evidence="1" id="KW-0812">Transmembrane</keyword>
<feature type="transmembrane region" description="Helical" evidence="1">
    <location>
        <begin position="20"/>
        <end position="50"/>
    </location>
</feature>
<dbReference type="RefSeq" id="WP_091223106.1">
    <property type="nucleotide sequence ID" value="NZ_FNHE01000013.1"/>
</dbReference>
<name>A0A1G9Z9N4_9ACTN</name>
<organism evidence="2 3">
    <name type="scientific">Geodermatophilus siccatus</name>
    <dbReference type="NCBI Taxonomy" id="1137991"/>
    <lineage>
        <taxon>Bacteria</taxon>
        <taxon>Bacillati</taxon>
        <taxon>Actinomycetota</taxon>
        <taxon>Actinomycetes</taxon>
        <taxon>Geodermatophilales</taxon>
        <taxon>Geodermatophilaceae</taxon>
        <taxon>Geodermatophilus</taxon>
    </lineage>
</organism>
<dbReference type="EMBL" id="FNHE01000013">
    <property type="protein sequence ID" value="SDN18208.1"/>
    <property type="molecule type" value="Genomic_DNA"/>
</dbReference>
<reference evidence="3" key="1">
    <citation type="submission" date="2016-10" db="EMBL/GenBank/DDBJ databases">
        <authorList>
            <person name="Varghese N."/>
            <person name="Submissions S."/>
        </authorList>
    </citation>
    <scope>NUCLEOTIDE SEQUENCE [LARGE SCALE GENOMIC DNA]</scope>
    <source>
        <strain evidence="3">DSM 45419</strain>
    </source>
</reference>
<dbReference type="Proteomes" id="UP000198680">
    <property type="component" value="Unassembled WGS sequence"/>
</dbReference>
<accession>A0A1G9Z9N4</accession>
<gene>
    <name evidence="2" type="ORF">SAMN05660642_04258</name>
</gene>
<sequence>MTSERTSTTPTGRTRGSNGLAVAALVTGIAGILLALLFAVVGLALGVVAVASAPRHVATADGVARPRPGG</sequence>
<keyword evidence="1" id="KW-0472">Membrane</keyword>
<evidence type="ECO:0000313" key="3">
    <source>
        <dbReference type="Proteomes" id="UP000198680"/>
    </source>
</evidence>
<keyword evidence="3" id="KW-1185">Reference proteome</keyword>
<evidence type="ECO:0000313" key="2">
    <source>
        <dbReference type="EMBL" id="SDN18208.1"/>
    </source>
</evidence>